<dbReference type="Pfam" id="PF00621">
    <property type="entry name" value="RhoGEF"/>
    <property type="match status" value="2"/>
</dbReference>
<evidence type="ECO:0000313" key="4">
    <source>
        <dbReference type="EMBL" id="PRP87707.1"/>
    </source>
</evidence>
<dbReference type="PANTHER" id="PTHR12673:SF159">
    <property type="entry name" value="LD03170P"/>
    <property type="match status" value="1"/>
</dbReference>
<dbReference type="PROSITE" id="PS50096">
    <property type="entry name" value="IQ"/>
    <property type="match status" value="1"/>
</dbReference>
<dbReference type="STRING" id="1890364.A0A2P6NUQ9"/>
<dbReference type="InterPro" id="IPR055251">
    <property type="entry name" value="SOS1_NGEF_PH"/>
</dbReference>
<feature type="domain" description="DH" evidence="3">
    <location>
        <begin position="80"/>
        <end position="236"/>
    </location>
</feature>
<dbReference type="OrthoDB" id="10256089at2759"/>
<evidence type="ECO:0000313" key="5">
    <source>
        <dbReference type="Proteomes" id="UP000241769"/>
    </source>
</evidence>
<dbReference type="Pfam" id="PF22697">
    <property type="entry name" value="SOS1_NGEF_PH"/>
    <property type="match status" value="1"/>
</dbReference>
<dbReference type="AlphaFoldDB" id="A0A2P6NUQ9"/>
<dbReference type="PROSITE" id="PS50010">
    <property type="entry name" value="DH_2"/>
    <property type="match status" value="2"/>
</dbReference>
<dbReference type="InterPro" id="IPR001849">
    <property type="entry name" value="PH_domain"/>
</dbReference>
<dbReference type="Gene3D" id="2.30.29.30">
    <property type="entry name" value="Pleckstrin-homology domain (PH domain)/Phosphotyrosine-binding domain (PTB)"/>
    <property type="match status" value="3"/>
</dbReference>
<evidence type="ECO:0000259" key="2">
    <source>
        <dbReference type="PROSITE" id="PS50003"/>
    </source>
</evidence>
<organism evidence="4 5">
    <name type="scientific">Planoprotostelium fungivorum</name>
    <dbReference type="NCBI Taxonomy" id="1890364"/>
    <lineage>
        <taxon>Eukaryota</taxon>
        <taxon>Amoebozoa</taxon>
        <taxon>Evosea</taxon>
        <taxon>Variosea</taxon>
        <taxon>Cavosteliida</taxon>
        <taxon>Cavosteliaceae</taxon>
        <taxon>Planoprotostelium</taxon>
    </lineage>
</organism>
<dbReference type="Gene3D" id="1.20.900.10">
    <property type="entry name" value="Dbl homology (DH) domain"/>
    <property type="match status" value="3"/>
</dbReference>
<feature type="region of interest" description="Disordered" evidence="1">
    <location>
        <begin position="820"/>
        <end position="840"/>
    </location>
</feature>
<dbReference type="InParanoid" id="A0A2P6NUQ9"/>
<evidence type="ECO:0000256" key="1">
    <source>
        <dbReference type="SAM" id="MobiDB-lite"/>
    </source>
</evidence>
<dbReference type="InterPro" id="IPR051092">
    <property type="entry name" value="FYVE_RhoGEF_PH"/>
</dbReference>
<dbReference type="SUPFAM" id="SSF48065">
    <property type="entry name" value="DBL homology domain (DH-domain)"/>
    <property type="match status" value="2"/>
</dbReference>
<dbReference type="SUPFAM" id="SSF50729">
    <property type="entry name" value="PH domain-like"/>
    <property type="match status" value="3"/>
</dbReference>
<comment type="caution">
    <text evidence="4">The sequence shown here is derived from an EMBL/GenBank/DDBJ whole genome shotgun (WGS) entry which is preliminary data.</text>
</comment>
<dbReference type="Proteomes" id="UP000241769">
    <property type="component" value="Unassembled WGS sequence"/>
</dbReference>
<keyword evidence="5" id="KW-1185">Reference proteome</keyword>
<name>A0A2P6NUQ9_9EUKA</name>
<dbReference type="PANTHER" id="PTHR12673">
    <property type="entry name" value="FACIOGENITAL DYSPLASIA PROTEIN"/>
    <property type="match status" value="1"/>
</dbReference>
<accession>A0A2P6NUQ9</accession>
<protein>
    <submittedName>
        <fullName evidence="4">RhoGEF domain-containing protein</fullName>
    </submittedName>
</protein>
<sequence>MEVPADELPDGQGGLDADLGHIRGSSVFGVIDLSSEDEVPPTPTAARRFTLEHEFNIVTIVKIQARLRGFARRARIRSRRRLFLASQILARQKEFVQQMQFLKEHYIHGIDGKLQLNPVDISTMFSKIPEILDNAREFYQKLKDRMIPWTNRTHISDIILEREHPEFEALLNRLEHSQRSDRHLSRLLIVPTLHASLFHADVSDLLNETPIYLPEREGLKKAVDALREVSIAVNEKQNTVERQSSELSDVIVGYNVSTPGRYFIRQGTLTHVERDKRKVYQAFLFNDILLCTTLQGKLSRIGFTLTNSIDLQRCNLKFHYETVIRLDLCQSHFVGDTFRLSSPRRTFTFQASSEAECRVWIDSIVSSTSYRIATHVPLEPFRVKKMKKLSDSWIRQRRHVIRELNETENHYVSQLKIMLDTQHWKPYMSTKLSSDMHNRLFGDIDVMIEAHSAFRNQLASAIQMAKDDIYVGNLFLEIVPQLRDLYSQQITYGFSYSHILSETMKKYGQLGDYLILPFQRITRYSLLLSRLVEATPLDHEDRAILIGALEEVRSFLHELNDKRREYDQTIEMQLSSTQIYGYNEEILVAGRLLIQQRDVEQVNLDDTLSSCRLFIYDDIILLTKKKSSTNFQFIQAFPCNSSRLHIAGADFPRRFVLKSPESSAVLQCRTPLEYINTLNCIEKHLDQSYWYHPRDKRMEKGLETRRKELTFRTTESYVMIKTFAGWAPRWLKLRGSVLYVCTLPELSIEQSCVMDGCRIGICEDEQRHNVFRIISPHNEEVLRASPPTYTQMIEWIQCLRGVTVSTEKAPKKALSRRVPSFFKKNPSPTGGRSVLSQSMK</sequence>
<evidence type="ECO:0000259" key="3">
    <source>
        <dbReference type="PROSITE" id="PS50010"/>
    </source>
</evidence>
<proteinExistence type="predicted"/>
<dbReference type="SMART" id="SM00233">
    <property type="entry name" value="PH"/>
    <property type="match status" value="3"/>
</dbReference>
<feature type="domain" description="DH" evidence="3">
    <location>
        <begin position="396"/>
        <end position="562"/>
    </location>
</feature>
<dbReference type="Pfam" id="PF00169">
    <property type="entry name" value="PH"/>
    <property type="match status" value="1"/>
</dbReference>
<feature type="compositionally biased region" description="Polar residues" evidence="1">
    <location>
        <begin position="826"/>
        <end position="840"/>
    </location>
</feature>
<dbReference type="GO" id="GO:0005085">
    <property type="term" value="F:guanyl-nucleotide exchange factor activity"/>
    <property type="evidence" value="ECO:0007669"/>
    <property type="project" value="InterPro"/>
</dbReference>
<dbReference type="InterPro" id="IPR035899">
    <property type="entry name" value="DBL_dom_sf"/>
</dbReference>
<dbReference type="InterPro" id="IPR011993">
    <property type="entry name" value="PH-like_dom_sf"/>
</dbReference>
<dbReference type="InterPro" id="IPR000219">
    <property type="entry name" value="DH_dom"/>
</dbReference>
<feature type="domain" description="PH" evidence="2">
    <location>
        <begin position="262"/>
        <end position="369"/>
    </location>
</feature>
<dbReference type="SMART" id="SM00325">
    <property type="entry name" value="RhoGEF"/>
    <property type="match status" value="1"/>
</dbReference>
<reference evidence="4 5" key="1">
    <citation type="journal article" date="2018" name="Genome Biol. Evol.">
        <title>Multiple Roots of Fruiting Body Formation in Amoebozoa.</title>
        <authorList>
            <person name="Hillmann F."/>
            <person name="Forbes G."/>
            <person name="Novohradska S."/>
            <person name="Ferling I."/>
            <person name="Riege K."/>
            <person name="Groth M."/>
            <person name="Westermann M."/>
            <person name="Marz M."/>
            <person name="Spaller T."/>
            <person name="Winckler T."/>
            <person name="Schaap P."/>
            <person name="Glockner G."/>
        </authorList>
    </citation>
    <scope>NUCLEOTIDE SEQUENCE [LARGE SCALE GENOMIC DNA]</scope>
    <source>
        <strain evidence="4 5">Jena</strain>
    </source>
</reference>
<dbReference type="EMBL" id="MDYQ01000018">
    <property type="protein sequence ID" value="PRP87707.1"/>
    <property type="molecule type" value="Genomic_DNA"/>
</dbReference>
<gene>
    <name evidence="4" type="ORF">PROFUN_02407</name>
</gene>
<dbReference type="PROSITE" id="PS50003">
    <property type="entry name" value="PH_DOMAIN"/>
    <property type="match status" value="1"/>
</dbReference>
<dbReference type="GO" id="GO:0005737">
    <property type="term" value="C:cytoplasm"/>
    <property type="evidence" value="ECO:0007669"/>
    <property type="project" value="TreeGrafter"/>
</dbReference>